<sequence length="136" mass="14801">MPSTKVYGEDGGAEGDDSASGIIRKKLLGNDKGKTTFAHVCKCFHALDAKNGGDEVLQFAKLFFVESVLLARDKGTGVDMSHPHLLGSVDKFNAYPWGWESYLLTVRHLKAAMEGQPARFLSKLAENPNMKTCVGL</sequence>
<protein>
    <recommendedName>
        <fullName evidence="3">DUF1985 domain-containing protein</fullName>
    </recommendedName>
</protein>
<proteinExistence type="predicted"/>
<dbReference type="Proteomes" id="UP000595140">
    <property type="component" value="Unassembled WGS sequence"/>
</dbReference>
<dbReference type="AlphaFoldDB" id="A0A484MF09"/>
<dbReference type="PANTHER" id="PTHR48449:SF1">
    <property type="entry name" value="DUF1985 DOMAIN-CONTAINING PROTEIN"/>
    <property type="match status" value="1"/>
</dbReference>
<keyword evidence="2" id="KW-1185">Reference proteome</keyword>
<evidence type="ECO:0000313" key="2">
    <source>
        <dbReference type="Proteomes" id="UP000595140"/>
    </source>
</evidence>
<evidence type="ECO:0000313" key="1">
    <source>
        <dbReference type="EMBL" id="VFQ87571.1"/>
    </source>
</evidence>
<evidence type="ECO:0008006" key="3">
    <source>
        <dbReference type="Google" id="ProtNLM"/>
    </source>
</evidence>
<gene>
    <name evidence="1" type="ORF">CCAM_LOCUS29347</name>
</gene>
<dbReference type="EMBL" id="OOIL02003369">
    <property type="protein sequence ID" value="VFQ87571.1"/>
    <property type="molecule type" value="Genomic_DNA"/>
</dbReference>
<accession>A0A484MF09</accession>
<dbReference type="PANTHER" id="PTHR48449">
    <property type="entry name" value="DUF1985 DOMAIN-CONTAINING PROTEIN"/>
    <property type="match status" value="1"/>
</dbReference>
<reference evidence="1 2" key="1">
    <citation type="submission" date="2018-04" db="EMBL/GenBank/DDBJ databases">
        <authorList>
            <person name="Vogel A."/>
        </authorList>
    </citation>
    <scope>NUCLEOTIDE SEQUENCE [LARGE SCALE GENOMIC DNA]</scope>
</reference>
<name>A0A484MF09_9ASTE</name>
<organism evidence="1 2">
    <name type="scientific">Cuscuta campestris</name>
    <dbReference type="NCBI Taxonomy" id="132261"/>
    <lineage>
        <taxon>Eukaryota</taxon>
        <taxon>Viridiplantae</taxon>
        <taxon>Streptophyta</taxon>
        <taxon>Embryophyta</taxon>
        <taxon>Tracheophyta</taxon>
        <taxon>Spermatophyta</taxon>
        <taxon>Magnoliopsida</taxon>
        <taxon>eudicotyledons</taxon>
        <taxon>Gunneridae</taxon>
        <taxon>Pentapetalae</taxon>
        <taxon>asterids</taxon>
        <taxon>lamiids</taxon>
        <taxon>Solanales</taxon>
        <taxon>Convolvulaceae</taxon>
        <taxon>Cuscuteae</taxon>
        <taxon>Cuscuta</taxon>
        <taxon>Cuscuta subgen. Grammica</taxon>
        <taxon>Cuscuta sect. Cleistogrammica</taxon>
    </lineage>
</organism>
<dbReference type="OrthoDB" id="1305596at2759"/>